<dbReference type="Pfam" id="PF13416">
    <property type="entry name" value="SBP_bac_8"/>
    <property type="match status" value="1"/>
</dbReference>
<keyword evidence="3" id="KW-0813">Transport</keyword>
<sequence length="444" mass="47428">MKQTRQIHGAAQPLSRKIITLSLLALGSVAVAQTTTIEFWHTFGDAKRSDWIAARADEYTKAHPGVQVKAVFRGDSNETLQSTILAARQNKAPALVQVDGVASQLALDSGVFQPVSSIKNVDFSDYLKPVVSYYTVGGQVNSVPFNSSSPVLYFNKDLMVKAGLNPKNPPTTFSGVLKACAQFDAAKLGIKCVALTPYSWLFEQWMSEQNVALLNSGNGRQGRPTDNNINSAAGRKIYQFYKDLQDRGELTNTGKLADTVGTNAIFGSGKALMTINSTAGLGNLLDAAKQSGFQMGVGVLPIPDGVKRNGVTIGGASLWVAKGVSKPEAETALDFALYLTNTANMASWHKLTGYYPVRTSSVNLLRKQGWFSSSPLQIVAFNQLLNTVPNVANAGPLSGATIQTRTIIEQGIQKVLSGQSVASALSSASDQVNAALADYNKNFK</sequence>
<name>A0A918F725_9DEIO</name>
<dbReference type="InterPro" id="IPR050490">
    <property type="entry name" value="Bact_solute-bd_prot1"/>
</dbReference>
<evidence type="ECO:0000256" key="1">
    <source>
        <dbReference type="ARBA" id="ARBA00004196"/>
    </source>
</evidence>
<comment type="caution">
    <text evidence="6">The sequence shown here is derived from an EMBL/GenBank/DDBJ whole genome shotgun (WGS) entry which is preliminary data.</text>
</comment>
<evidence type="ECO:0000313" key="6">
    <source>
        <dbReference type="EMBL" id="GGR06558.1"/>
    </source>
</evidence>
<dbReference type="InterPro" id="IPR006059">
    <property type="entry name" value="SBP"/>
</dbReference>
<dbReference type="GO" id="GO:0030313">
    <property type="term" value="C:cell envelope"/>
    <property type="evidence" value="ECO:0007669"/>
    <property type="project" value="UniProtKB-SubCell"/>
</dbReference>
<dbReference type="CDD" id="cd14748">
    <property type="entry name" value="PBP2_UgpB"/>
    <property type="match status" value="1"/>
</dbReference>
<evidence type="ECO:0000256" key="5">
    <source>
        <dbReference type="SAM" id="SignalP"/>
    </source>
</evidence>
<evidence type="ECO:0000256" key="4">
    <source>
        <dbReference type="ARBA" id="ARBA00022729"/>
    </source>
</evidence>
<comment type="subcellular location">
    <subcellularLocation>
        <location evidence="1">Cell envelope</location>
    </subcellularLocation>
</comment>
<feature type="signal peptide" evidence="5">
    <location>
        <begin position="1"/>
        <end position="32"/>
    </location>
</feature>
<evidence type="ECO:0000256" key="2">
    <source>
        <dbReference type="ARBA" id="ARBA00008520"/>
    </source>
</evidence>
<dbReference type="EMBL" id="BMQL01000008">
    <property type="protein sequence ID" value="GGR06558.1"/>
    <property type="molecule type" value="Genomic_DNA"/>
</dbReference>
<keyword evidence="4 5" id="KW-0732">Signal</keyword>
<dbReference type="RefSeq" id="WP_189089755.1">
    <property type="nucleotide sequence ID" value="NZ_BMQL01000008.1"/>
</dbReference>
<accession>A0A918F725</accession>
<dbReference type="Proteomes" id="UP000603865">
    <property type="component" value="Unassembled WGS sequence"/>
</dbReference>
<evidence type="ECO:0000313" key="7">
    <source>
        <dbReference type="Proteomes" id="UP000603865"/>
    </source>
</evidence>
<dbReference type="PANTHER" id="PTHR43649:SF31">
    <property type="entry name" value="SN-GLYCEROL-3-PHOSPHATE-BINDING PERIPLASMIC PROTEIN UGPB"/>
    <property type="match status" value="1"/>
</dbReference>
<dbReference type="PANTHER" id="PTHR43649">
    <property type="entry name" value="ARABINOSE-BINDING PROTEIN-RELATED"/>
    <property type="match status" value="1"/>
</dbReference>
<dbReference type="Gene3D" id="3.40.190.10">
    <property type="entry name" value="Periplasmic binding protein-like II"/>
    <property type="match status" value="2"/>
</dbReference>
<dbReference type="AlphaFoldDB" id="A0A918F725"/>
<comment type="similarity">
    <text evidence="2">Belongs to the bacterial solute-binding protein 1 family.</text>
</comment>
<reference evidence="6" key="2">
    <citation type="submission" date="2020-09" db="EMBL/GenBank/DDBJ databases">
        <authorList>
            <person name="Sun Q."/>
            <person name="Ohkuma M."/>
        </authorList>
    </citation>
    <scope>NUCLEOTIDE SEQUENCE</scope>
    <source>
        <strain evidence="6">JCM 31311</strain>
    </source>
</reference>
<proteinExistence type="inferred from homology"/>
<reference evidence="6" key="1">
    <citation type="journal article" date="2014" name="Int. J. Syst. Evol. Microbiol.">
        <title>Complete genome sequence of Corynebacterium casei LMG S-19264T (=DSM 44701T), isolated from a smear-ripened cheese.</title>
        <authorList>
            <consortium name="US DOE Joint Genome Institute (JGI-PGF)"/>
            <person name="Walter F."/>
            <person name="Albersmeier A."/>
            <person name="Kalinowski J."/>
            <person name="Ruckert C."/>
        </authorList>
    </citation>
    <scope>NUCLEOTIDE SEQUENCE</scope>
    <source>
        <strain evidence="6">JCM 31311</strain>
    </source>
</reference>
<organism evidence="6 7">
    <name type="scientific">Deinococcus ruber</name>
    <dbReference type="NCBI Taxonomy" id="1848197"/>
    <lineage>
        <taxon>Bacteria</taxon>
        <taxon>Thermotogati</taxon>
        <taxon>Deinococcota</taxon>
        <taxon>Deinococci</taxon>
        <taxon>Deinococcales</taxon>
        <taxon>Deinococcaceae</taxon>
        <taxon>Deinococcus</taxon>
    </lineage>
</organism>
<keyword evidence="7" id="KW-1185">Reference proteome</keyword>
<gene>
    <name evidence="6" type="ORF">GCM10008957_19200</name>
</gene>
<feature type="chain" id="PRO_5037507489" evidence="5">
    <location>
        <begin position="33"/>
        <end position="444"/>
    </location>
</feature>
<protein>
    <submittedName>
        <fullName evidence="6">ABC transporter substrate-binding protein</fullName>
    </submittedName>
</protein>
<dbReference type="SUPFAM" id="SSF53850">
    <property type="entry name" value="Periplasmic binding protein-like II"/>
    <property type="match status" value="1"/>
</dbReference>
<evidence type="ECO:0000256" key="3">
    <source>
        <dbReference type="ARBA" id="ARBA00022448"/>
    </source>
</evidence>